<protein>
    <submittedName>
        <fullName evidence="2">Uncharacterized protein</fullName>
    </submittedName>
</protein>
<gene>
    <name evidence="2" type="primary">11</name>
    <name evidence="2" type="ORF">SEA_FOOTLOOSE_11</name>
</gene>
<keyword evidence="3" id="KW-1185">Reference proteome</keyword>
<dbReference type="RefSeq" id="YP_010754408.1">
    <property type="nucleotide sequence ID" value="NC_073460.1"/>
</dbReference>
<evidence type="ECO:0000313" key="3">
    <source>
        <dbReference type="Proteomes" id="UP000693692"/>
    </source>
</evidence>
<dbReference type="EMBL" id="MZ150789">
    <property type="protein sequence ID" value="QWY84593.1"/>
    <property type="molecule type" value="Genomic_DNA"/>
</dbReference>
<name>A0A8F3IQB6_9CAUD</name>
<dbReference type="Proteomes" id="UP000693692">
    <property type="component" value="Segment"/>
</dbReference>
<organism evidence="2 3">
    <name type="scientific">Microbacterium phage Footloose</name>
    <dbReference type="NCBI Taxonomy" id="2836048"/>
    <lineage>
        <taxon>Viruses</taxon>
        <taxon>Duplodnaviria</taxon>
        <taxon>Heunggongvirae</taxon>
        <taxon>Uroviricota</taxon>
        <taxon>Caudoviricetes</taxon>
        <taxon>Footloosevirus</taxon>
        <taxon>Footloosevirus footloose</taxon>
    </lineage>
</organism>
<feature type="region of interest" description="Disordered" evidence="1">
    <location>
        <begin position="41"/>
        <end position="63"/>
    </location>
</feature>
<feature type="compositionally biased region" description="Basic and acidic residues" evidence="1">
    <location>
        <begin position="54"/>
        <end position="63"/>
    </location>
</feature>
<dbReference type="GeneID" id="80018999"/>
<accession>A0A8F3IQB6</accession>
<evidence type="ECO:0000256" key="1">
    <source>
        <dbReference type="SAM" id="MobiDB-lite"/>
    </source>
</evidence>
<sequence>MPFLRVKSAVGSDPQHEFDVSVAEFEANPSLYAVVDAVPVDDSRPPRYVKRKPKPEPPKPKRK</sequence>
<dbReference type="KEGG" id="vg:80018999"/>
<evidence type="ECO:0000313" key="2">
    <source>
        <dbReference type="EMBL" id="QWY84593.1"/>
    </source>
</evidence>
<reference evidence="2" key="1">
    <citation type="submission" date="2021-05" db="EMBL/GenBank/DDBJ databases">
        <authorList>
            <person name="Brink J."/>
            <person name="Busse A.L."/>
            <person name="Crowley H.J."/>
            <person name="Hall C.J."/>
            <person name="Hetherington P."/>
            <person name="Hovde T.M."/>
            <person name="Johnson J.A."/>
            <person name="Karch K.E."/>
            <person name="Krueger C.J."/>
            <person name="Lundberg T.J."/>
            <person name="Madla Sanchez I."/>
            <person name="Mathiesen C."/>
            <person name="Moore L.J."/>
            <person name="Nordberg R.J."/>
            <person name="Petersen I.M."/>
            <person name="Piton K.L."/>
            <person name="Rozycki S.T."/>
            <person name="Rutten E."/>
            <person name="Samuelson I.O."/>
            <person name="Sarkilahti S.K."/>
            <person name="Schubert K.A."/>
            <person name="Stamness T.F."/>
            <person name="Tinman A.J."/>
            <person name="Tutterrow P.B."/>
            <person name="Wanzek N.C."/>
            <person name="Wheeler C.D."/>
            <person name="Spring A.M."/>
            <person name="Klyczek K."/>
            <person name="Garlena R.A."/>
            <person name="Russell D.A."/>
            <person name="Pope W.H."/>
            <person name="Jacobs-Sera D."/>
            <person name="Hatfull G.F."/>
        </authorList>
    </citation>
    <scope>NUCLEOTIDE SEQUENCE</scope>
</reference>
<proteinExistence type="predicted"/>